<proteinExistence type="inferred from homology"/>
<dbReference type="InterPro" id="IPR018965">
    <property type="entry name" value="Ub-activating_enz_E1_C"/>
</dbReference>
<comment type="caution">
    <text evidence="11">The sequence shown here is derived from an EMBL/GenBank/DDBJ whole genome shotgun (WGS) entry which is preliminary data.</text>
</comment>
<dbReference type="Gene3D" id="3.10.290.60">
    <property type="entry name" value="Ubiquitin-activating enzyme E1, UFD domain"/>
    <property type="match status" value="1"/>
</dbReference>
<dbReference type="PRINTS" id="PR01849">
    <property type="entry name" value="UBIQUITINACT"/>
</dbReference>
<dbReference type="InterPro" id="IPR032420">
    <property type="entry name" value="E1_4HB"/>
</dbReference>
<keyword evidence="6" id="KW-0547">Nucleotide-binding</keyword>
<accession>A0AAN5CQZ4</accession>
<evidence type="ECO:0000256" key="4">
    <source>
        <dbReference type="ARBA" id="ARBA00012990"/>
    </source>
</evidence>
<dbReference type="GO" id="GO:0004839">
    <property type="term" value="F:ubiquitin activating enzyme activity"/>
    <property type="evidence" value="ECO:0007669"/>
    <property type="project" value="UniProtKB-EC"/>
</dbReference>
<reference evidence="12" key="1">
    <citation type="submission" date="2022-10" db="EMBL/GenBank/DDBJ databases">
        <title>Genome assembly of Pristionchus species.</title>
        <authorList>
            <person name="Yoshida K."/>
            <person name="Sommer R.J."/>
        </authorList>
    </citation>
    <scope>NUCLEOTIDE SEQUENCE [LARGE SCALE GENOMIC DNA]</scope>
    <source>
        <strain evidence="12">RS5460</strain>
    </source>
</reference>
<dbReference type="Gene3D" id="3.40.50.720">
    <property type="entry name" value="NAD(P)-binding Rossmann-like Domain"/>
    <property type="match status" value="1"/>
</dbReference>
<evidence type="ECO:0000313" key="11">
    <source>
        <dbReference type="EMBL" id="GMR48847.1"/>
    </source>
</evidence>
<evidence type="ECO:0000256" key="5">
    <source>
        <dbReference type="ARBA" id="ARBA00022598"/>
    </source>
</evidence>
<dbReference type="Gene3D" id="1.10.10.2660">
    <property type="entry name" value="Ubiquitin-activating enzyme E1, SCCH domain"/>
    <property type="match status" value="1"/>
</dbReference>
<comment type="catalytic activity">
    <reaction evidence="1">
        <text>ATP + ubiquitin + [E1 ubiquitin-activating enzyme]-L-cysteine = AMP + diphosphate + S-ubiquitinyl-[E1 ubiquitin-activating enzyme]-L-cysteine.</text>
        <dbReference type="EC" id="6.2.1.45"/>
    </reaction>
</comment>
<dbReference type="InterPro" id="IPR042063">
    <property type="entry name" value="Ubi_acti_E1_SCCH"/>
</dbReference>
<evidence type="ECO:0000256" key="1">
    <source>
        <dbReference type="ARBA" id="ARBA00000488"/>
    </source>
</evidence>
<feature type="compositionally biased region" description="Polar residues" evidence="9">
    <location>
        <begin position="1"/>
        <end position="14"/>
    </location>
</feature>
<name>A0AAN5CQZ4_9BILA</name>
<dbReference type="EC" id="6.2.1.45" evidence="4"/>
<protein>
    <recommendedName>
        <fullName evidence="4">E1 ubiquitin-activating enzyme</fullName>
        <ecNumber evidence="4">6.2.1.45</ecNumber>
    </recommendedName>
</protein>
<dbReference type="EMBL" id="BTRK01000004">
    <property type="protein sequence ID" value="GMR48847.1"/>
    <property type="molecule type" value="Genomic_DNA"/>
</dbReference>
<dbReference type="InterPro" id="IPR038252">
    <property type="entry name" value="UBA_E1_C_sf"/>
</dbReference>
<dbReference type="Gene3D" id="2.40.30.180">
    <property type="entry name" value="Ubiquitin-activating enzyme E1, FCCH domain"/>
    <property type="match status" value="1"/>
</dbReference>
<dbReference type="InterPro" id="IPR035985">
    <property type="entry name" value="Ubiquitin-activating_enz"/>
</dbReference>
<dbReference type="CDD" id="cd01490">
    <property type="entry name" value="Ube1_repeat2"/>
    <property type="match status" value="1"/>
</dbReference>
<dbReference type="Pfam" id="PF10585">
    <property type="entry name" value="UBA_E1_SCCH"/>
    <property type="match status" value="1"/>
</dbReference>
<dbReference type="Gene3D" id="3.40.50.12550">
    <property type="entry name" value="Ubiquitin-activating enzyme E1, inactive adenylation domain, subdomain 2"/>
    <property type="match status" value="1"/>
</dbReference>
<dbReference type="FunFam" id="3.40.50.720:FF:000015">
    <property type="entry name" value="Ubiquitin-activating enzyme E1 1"/>
    <property type="match status" value="1"/>
</dbReference>
<dbReference type="SUPFAM" id="SSF69572">
    <property type="entry name" value="Activating enzymes of the ubiquitin-like proteins"/>
    <property type="match status" value="2"/>
</dbReference>
<dbReference type="SMART" id="SM00985">
    <property type="entry name" value="UBA_e1_C"/>
    <property type="match status" value="1"/>
</dbReference>
<evidence type="ECO:0000256" key="9">
    <source>
        <dbReference type="SAM" id="MobiDB-lite"/>
    </source>
</evidence>
<dbReference type="InterPro" id="IPR045886">
    <property type="entry name" value="ThiF/MoeB/HesA"/>
</dbReference>
<dbReference type="PANTHER" id="PTHR10953:SF4">
    <property type="entry name" value="UBIQUITIN-ACTIVATING ENZYME E1 C-TERMINAL DOMAIN-CONTAINING PROTEIN"/>
    <property type="match status" value="1"/>
</dbReference>
<keyword evidence="12" id="KW-1185">Reference proteome</keyword>
<dbReference type="FunFam" id="3.50.50.80:FF:000001">
    <property type="entry name" value="ubiquitin-like modifier-activating enzyme 1"/>
    <property type="match status" value="1"/>
</dbReference>
<organism evidence="11 12">
    <name type="scientific">Pristionchus mayeri</name>
    <dbReference type="NCBI Taxonomy" id="1317129"/>
    <lineage>
        <taxon>Eukaryota</taxon>
        <taxon>Metazoa</taxon>
        <taxon>Ecdysozoa</taxon>
        <taxon>Nematoda</taxon>
        <taxon>Chromadorea</taxon>
        <taxon>Rhabditida</taxon>
        <taxon>Rhabditina</taxon>
        <taxon>Diplogasteromorpha</taxon>
        <taxon>Diplogasteroidea</taxon>
        <taxon>Neodiplogasteridae</taxon>
        <taxon>Pristionchus</taxon>
    </lineage>
</organism>
<dbReference type="InterPro" id="IPR000594">
    <property type="entry name" value="ThiF_NAD_FAD-bd"/>
</dbReference>
<dbReference type="InterPro" id="IPR018075">
    <property type="entry name" value="UBQ-activ_enz_E1"/>
</dbReference>
<dbReference type="Pfam" id="PF16190">
    <property type="entry name" value="E1_FCCH"/>
    <property type="match status" value="1"/>
</dbReference>
<feature type="domain" description="Ubiquitin-activating enzyme E1 C-terminal" evidence="10">
    <location>
        <begin position="948"/>
        <end position="1074"/>
    </location>
</feature>
<dbReference type="FunFam" id="3.10.290.60:FF:000001">
    <property type="entry name" value="Ubiquitin-activating enzyme E1 2"/>
    <property type="match status" value="1"/>
</dbReference>
<evidence type="ECO:0000313" key="12">
    <source>
        <dbReference type="Proteomes" id="UP001328107"/>
    </source>
</evidence>
<evidence type="ECO:0000259" key="10">
    <source>
        <dbReference type="SMART" id="SM00985"/>
    </source>
</evidence>
<gene>
    <name evidence="11" type="ORF">PMAYCL1PPCAC_19042</name>
</gene>
<dbReference type="GO" id="GO:0005524">
    <property type="term" value="F:ATP binding"/>
    <property type="evidence" value="ECO:0007669"/>
    <property type="project" value="UniProtKB-KW"/>
</dbReference>
<dbReference type="NCBIfam" id="TIGR01408">
    <property type="entry name" value="Ube1"/>
    <property type="match status" value="1"/>
</dbReference>
<dbReference type="InterPro" id="IPR032418">
    <property type="entry name" value="E1_FCCH"/>
</dbReference>
<feature type="region of interest" description="Disordered" evidence="9">
    <location>
        <begin position="1"/>
        <end position="21"/>
    </location>
</feature>
<dbReference type="InterPro" id="IPR042302">
    <property type="entry name" value="E1_FCCH_sf"/>
</dbReference>
<dbReference type="InterPro" id="IPR042449">
    <property type="entry name" value="Ub-E1_IAD_1"/>
</dbReference>
<evidence type="ECO:0000256" key="6">
    <source>
        <dbReference type="ARBA" id="ARBA00022741"/>
    </source>
</evidence>
<keyword evidence="8" id="KW-0067">ATP-binding</keyword>
<dbReference type="InterPro" id="IPR000011">
    <property type="entry name" value="UBQ/SUMO-activ_enz_E1-like"/>
</dbReference>
<dbReference type="GO" id="GO:0031510">
    <property type="term" value="C:SUMO activating enzyme complex"/>
    <property type="evidence" value="ECO:0007669"/>
    <property type="project" value="TreeGrafter"/>
</dbReference>
<dbReference type="Proteomes" id="UP001328107">
    <property type="component" value="Unassembled WGS sequence"/>
</dbReference>
<comment type="similarity">
    <text evidence="3">Belongs to the ubiquitin-activating E1 family.</text>
</comment>
<dbReference type="Pfam" id="PF16191">
    <property type="entry name" value="E1_4HB"/>
    <property type="match status" value="1"/>
</dbReference>
<evidence type="ECO:0000256" key="7">
    <source>
        <dbReference type="ARBA" id="ARBA00022786"/>
    </source>
</evidence>
<dbReference type="FunFam" id="1.10.10.2660:FF:000001">
    <property type="entry name" value="Ubiquitin-activating enzyme E1 1"/>
    <property type="match status" value="1"/>
</dbReference>
<comment type="pathway">
    <text evidence="2">Protein modification; protein ubiquitination.</text>
</comment>
<evidence type="ECO:0000256" key="3">
    <source>
        <dbReference type="ARBA" id="ARBA00005673"/>
    </source>
</evidence>
<dbReference type="GO" id="GO:0016925">
    <property type="term" value="P:protein sumoylation"/>
    <property type="evidence" value="ECO:0007669"/>
    <property type="project" value="TreeGrafter"/>
</dbReference>
<dbReference type="GO" id="GO:0005737">
    <property type="term" value="C:cytoplasm"/>
    <property type="evidence" value="ECO:0007669"/>
    <property type="project" value="TreeGrafter"/>
</dbReference>
<dbReference type="Pfam" id="PF00899">
    <property type="entry name" value="ThiF"/>
    <property type="match status" value="1"/>
</dbReference>
<dbReference type="GO" id="GO:0019948">
    <property type="term" value="F:SUMO activating enzyme activity"/>
    <property type="evidence" value="ECO:0007669"/>
    <property type="project" value="TreeGrafter"/>
</dbReference>
<sequence length="1080" mass="120481">MTSTLPIVDNQSHENAPPAKKAKIIECADKQPKEHSFAVDEKMEVDRAVEKNGSAKNGGAAEEGGTFDKNLYSRQLYTLGESAMMHLREASVLISGLSGLGVELAKNLILGGMRHVSIHDTRVATWQDLSAQYYLTEEDLGKNRAAACFERLAELNDSVQTSLHTEELTKEYVSGFDLVVLVDATRSKQLQVAEWTRAAGRRLLVTDARGLFSYVFLDVGDDFRVDDANGENCKEFHIEHIEQETGDVMTIENSHHGLEDGEYVTFSEIKGMVELNECAPIKITVKKPHIFNIGDAAKNLTAYFEGGRGKQVKVPFPVTHKPLSSSLEEPEFAIWDFAKFDYPAKLHALWNALYAFEEKHGRSPAPRSASDAELLKAELRLPEGEEVSDDLLRLFANSARGNLVTVASVVGGIAAQEAMKAVTHHMTPLKQWLYLDAIESVPGQWTVLDNAKLTEADCAARQSRYDGQAAVFGWTFQEQLLKQRWFIVGSGAIGCELLKNMAMMGLGCGDGGLIKITDMDQIEISNLNRQFLFRRADVGSKKAEVAARAVASFNKQVNIECLAERVCPDTENIFNDDFFSELNGVANALDNVDARRYVDRRCVYYRLPLLESGTMGTKGNTQVVYPHMTESYGSSADPPEKEVPFCTLRNFPNEINHTIQWARNLFEGVFSEPVETANRFIKDQRHFLEQVQLMNTSQQMDVLSSVKKLLVDERPKTAEDCVKWARFLFQENHHNSIAQMLHAFPPDQVTDTGAKFWSGLKRCPHVLNFDPAQEMHLDLVFAGSILRAEVFGIKPILDRDAVAKIALAVEVTPFKPRDGVKIAVTDAEAKDQGTSVSYDDDGEELLEEYKRKLALIPNSTAPLTPIDFEKDDDSNHHIEFITAASNLRAENYDIARADKMKTKQIAGRIIPAIATTTAAVAGLVCIELYKTVVTTEEQWKVSPPLDRFKNGFINLALPFYGFSEPIAAPKKKYLDTDFTLWDRIEIKGPKTLAELKEFIEKECGVEVSMISAGTALIYSFFMDAKKRVHREATEVGEVISEVTKVPRPPHVKSMVLEVMASNPADDEDVEIPYIKYDVVV</sequence>
<evidence type="ECO:0000256" key="2">
    <source>
        <dbReference type="ARBA" id="ARBA00004906"/>
    </source>
</evidence>
<dbReference type="Pfam" id="PF09358">
    <property type="entry name" value="E1_UFD"/>
    <property type="match status" value="1"/>
</dbReference>
<dbReference type="FunFam" id="3.50.50.80:FF:000002">
    <property type="entry name" value="SUMO-activating enzyme subunit 2"/>
    <property type="match status" value="1"/>
</dbReference>
<dbReference type="PANTHER" id="PTHR10953">
    <property type="entry name" value="UBIQUITIN-ACTIVATING ENZYME E1"/>
    <property type="match status" value="1"/>
</dbReference>
<keyword evidence="7" id="KW-0833">Ubl conjugation pathway</keyword>
<keyword evidence="5" id="KW-0436">Ligase</keyword>
<dbReference type="AlphaFoldDB" id="A0AAN5CQZ4"/>
<dbReference type="InterPro" id="IPR019572">
    <property type="entry name" value="UBA_E1_SCCH"/>
</dbReference>
<evidence type="ECO:0000256" key="8">
    <source>
        <dbReference type="ARBA" id="ARBA00022840"/>
    </source>
</evidence>
<dbReference type="Gene3D" id="3.50.50.80">
    <property type="entry name" value="Ubiquitin-activating enzyme E1, inactive adenylation domain, subdomain 1"/>
    <property type="match status" value="1"/>
</dbReference>